<evidence type="ECO:0000256" key="6">
    <source>
        <dbReference type="ARBA" id="ARBA00022430"/>
    </source>
</evidence>
<comment type="subunit">
    <text evidence="5 10">Heterodimer of LeuC and LeuD.</text>
</comment>
<comment type="catalytic activity">
    <reaction evidence="1 10">
        <text>(2R,3S)-3-isopropylmalate = (2S)-2-isopropylmalate</text>
        <dbReference type="Rhea" id="RHEA:32287"/>
        <dbReference type="ChEBI" id="CHEBI:1178"/>
        <dbReference type="ChEBI" id="CHEBI:35121"/>
        <dbReference type="EC" id="4.2.1.33"/>
    </reaction>
</comment>
<dbReference type="Pfam" id="PF00694">
    <property type="entry name" value="Aconitase_C"/>
    <property type="match status" value="1"/>
</dbReference>
<evidence type="ECO:0000256" key="9">
    <source>
        <dbReference type="ARBA" id="ARBA00023304"/>
    </source>
</evidence>
<dbReference type="RefSeq" id="WP_058203793.1">
    <property type="nucleotide sequence ID" value="NZ_CAKOCK010000007.1"/>
</dbReference>
<dbReference type="GO" id="GO:0009316">
    <property type="term" value="C:3-isopropylmalate dehydratase complex"/>
    <property type="evidence" value="ECO:0007669"/>
    <property type="project" value="InterPro"/>
</dbReference>
<dbReference type="InterPro" id="IPR050075">
    <property type="entry name" value="LeuD"/>
</dbReference>
<comment type="similarity">
    <text evidence="4 10">Belongs to the LeuD family. LeuD type 1 subfamily.</text>
</comment>
<dbReference type="InterPro" id="IPR000573">
    <property type="entry name" value="AconitaseA/IPMdHydase_ssu_swvl"/>
</dbReference>
<dbReference type="SUPFAM" id="SSF52016">
    <property type="entry name" value="LeuD/IlvD-like"/>
    <property type="match status" value="1"/>
</dbReference>
<evidence type="ECO:0000256" key="5">
    <source>
        <dbReference type="ARBA" id="ARBA00011271"/>
    </source>
</evidence>
<dbReference type="InterPro" id="IPR015928">
    <property type="entry name" value="Aconitase/3IPM_dehydase_swvl"/>
</dbReference>
<evidence type="ECO:0000256" key="7">
    <source>
        <dbReference type="ARBA" id="ARBA00022605"/>
    </source>
</evidence>
<keyword evidence="9 10" id="KW-0100">Branched-chain amino acid biosynthesis</keyword>
<comment type="function">
    <text evidence="2 10">Catalyzes the isomerization between 2-isopropylmalate and 3-isopropylmalate, via the formation of 2-isopropylmaleate.</text>
</comment>
<dbReference type="EMBL" id="JAOWLV010000001">
    <property type="protein sequence ID" value="MDG4975153.1"/>
    <property type="molecule type" value="Genomic_DNA"/>
</dbReference>
<evidence type="ECO:0000313" key="12">
    <source>
        <dbReference type="EMBL" id="MCW2279659.1"/>
    </source>
</evidence>
<dbReference type="EMBL" id="JAOQNN010000001">
    <property type="protein sequence ID" value="MCW2279659.1"/>
    <property type="molecule type" value="Genomic_DNA"/>
</dbReference>
<keyword evidence="7 10" id="KW-0028">Amino-acid biosynthesis</keyword>
<comment type="caution">
    <text evidence="13">The sequence shown here is derived from an EMBL/GenBank/DDBJ whole genome shotgun (WGS) entry which is preliminary data.</text>
</comment>
<sequence length="195" mass="22333">MEKFTIYKGTSVPVMNDNIDTDQIIPKQFLKAIDKKGFGKNLFYEWRYLKDYDENPDFILNAPKYKKASLLISGDNFGSGSSREHAAWALSDYGFRAIIAGSYSDIFYNNALKNGLLPIKQPREVLNQLTKLSSQEEITIDLPHQLIITSLGDFHFEIDPIWKDKLINGLDDIGITLQYEEAISAYEQKNQKERA</sequence>
<evidence type="ECO:0000259" key="11">
    <source>
        <dbReference type="Pfam" id="PF00694"/>
    </source>
</evidence>
<evidence type="ECO:0000256" key="3">
    <source>
        <dbReference type="ARBA" id="ARBA00004729"/>
    </source>
</evidence>
<reference evidence="13" key="2">
    <citation type="journal article" date="2023" name="Food Microbiol.">
        <title>Evaluation of the fermentation potential of lactic acid bacteria isolated from herbs, fruits and vegetables as starter cultures in nut-based milk alternatives.</title>
        <authorList>
            <person name="Huang W."/>
            <person name="Dong A."/>
            <person name="Pham H.T."/>
            <person name="Zhou C."/>
            <person name="Huo Z."/>
            <person name="Watjen A.P."/>
            <person name="Prakash S."/>
            <person name="Bang-Berthelsen C.H."/>
            <person name="Turner M.S."/>
        </authorList>
    </citation>
    <scope>NUCLEOTIDE SEQUENCE</scope>
    <source>
        <strain evidence="13">54</strain>
    </source>
</reference>
<evidence type="ECO:0000256" key="2">
    <source>
        <dbReference type="ARBA" id="ARBA00002695"/>
    </source>
</evidence>
<evidence type="ECO:0000256" key="4">
    <source>
        <dbReference type="ARBA" id="ARBA00009845"/>
    </source>
</evidence>
<evidence type="ECO:0000313" key="13">
    <source>
        <dbReference type="EMBL" id="MDG4975153.1"/>
    </source>
</evidence>
<dbReference type="PANTHER" id="PTHR43345:SF5">
    <property type="entry name" value="3-ISOPROPYLMALATE DEHYDRATASE SMALL SUBUNIT"/>
    <property type="match status" value="1"/>
</dbReference>
<reference evidence="13" key="1">
    <citation type="submission" date="2022-10" db="EMBL/GenBank/DDBJ databases">
        <authorList>
            <person name="Turner M.S."/>
            <person name="Huang W."/>
        </authorList>
    </citation>
    <scope>NUCLEOTIDE SEQUENCE</scope>
    <source>
        <strain evidence="13">54</strain>
    </source>
</reference>
<dbReference type="AlphaFoldDB" id="A0AAP4DSM7"/>
<proteinExistence type="inferred from homology"/>
<name>A0AAP4DSM7_9LACT</name>
<evidence type="ECO:0000256" key="10">
    <source>
        <dbReference type="HAMAP-Rule" id="MF_01031"/>
    </source>
</evidence>
<dbReference type="Gene3D" id="3.20.19.10">
    <property type="entry name" value="Aconitase, domain 4"/>
    <property type="match status" value="1"/>
</dbReference>
<dbReference type="NCBIfam" id="NF002458">
    <property type="entry name" value="PRK01641.1"/>
    <property type="match status" value="1"/>
</dbReference>
<dbReference type="GO" id="GO:0003861">
    <property type="term" value="F:3-isopropylmalate dehydratase activity"/>
    <property type="evidence" value="ECO:0007669"/>
    <property type="project" value="UniProtKB-UniRule"/>
</dbReference>
<dbReference type="InterPro" id="IPR033940">
    <property type="entry name" value="IPMI_Swivel"/>
</dbReference>
<evidence type="ECO:0000256" key="1">
    <source>
        <dbReference type="ARBA" id="ARBA00000491"/>
    </source>
</evidence>
<dbReference type="EC" id="4.2.1.33" evidence="10"/>
<dbReference type="InterPro" id="IPR004431">
    <property type="entry name" value="3-IsopropMal_deHydase_ssu"/>
</dbReference>
<dbReference type="Proteomes" id="UP001207687">
    <property type="component" value="Unassembled WGS sequence"/>
</dbReference>
<evidence type="ECO:0000313" key="14">
    <source>
        <dbReference type="Proteomes" id="UP001152598"/>
    </source>
</evidence>
<dbReference type="GO" id="GO:0009098">
    <property type="term" value="P:L-leucine biosynthetic process"/>
    <property type="evidence" value="ECO:0007669"/>
    <property type="project" value="UniProtKB-UniRule"/>
</dbReference>
<protein>
    <recommendedName>
        <fullName evidence="10">3-isopropylmalate dehydratase small subunit</fullName>
        <ecNumber evidence="10">4.2.1.33</ecNumber>
    </recommendedName>
    <alternativeName>
        <fullName evidence="10">Alpha-IPM isomerase</fullName>
        <shortName evidence="10">IPMI</shortName>
    </alternativeName>
    <alternativeName>
        <fullName evidence="10">Isopropylmalate isomerase</fullName>
    </alternativeName>
</protein>
<organism evidence="13 14">
    <name type="scientific">Lactococcus lactis</name>
    <dbReference type="NCBI Taxonomy" id="1358"/>
    <lineage>
        <taxon>Bacteria</taxon>
        <taxon>Bacillati</taxon>
        <taxon>Bacillota</taxon>
        <taxon>Bacilli</taxon>
        <taxon>Lactobacillales</taxon>
        <taxon>Streptococcaceae</taxon>
        <taxon>Lactococcus</taxon>
    </lineage>
</organism>
<dbReference type="PANTHER" id="PTHR43345">
    <property type="entry name" value="3-ISOPROPYLMALATE DEHYDRATASE SMALL SUBUNIT 2-RELATED-RELATED"/>
    <property type="match status" value="1"/>
</dbReference>
<accession>A0AAP4DSM7</accession>
<keyword evidence="8 10" id="KW-0456">Lyase</keyword>
<reference evidence="12" key="3">
    <citation type="submission" date="2023-08" db="EMBL/GenBank/DDBJ databases">
        <title>Genomic analyses of the natural microbiome of Caenorhabditis elegans.</title>
        <authorList>
            <person name="Samuel B."/>
        </authorList>
    </citation>
    <scope>NUCLEOTIDE SEQUENCE</scope>
    <source>
        <strain evidence="12">BIGb0220</strain>
    </source>
</reference>
<evidence type="ECO:0000256" key="8">
    <source>
        <dbReference type="ARBA" id="ARBA00023239"/>
    </source>
</evidence>
<dbReference type="CDD" id="cd01577">
    <property type="entry name" value="IPMI_Swivel"/>
    <property type="match status" value="1"/>
</dbReference>
<dbReference type="HAMAP" id="MF_01031">
    <property type="entry name" value="LeuD_type1"/>
    <property type="match status" value="1"/>
</dbReference>
<dbReference type="FunFam" id="3.20.19.10:FF:000003">
    <property type="entry name" value="3-isopropylmalate dehydratase small subunit"/>
    <property type="match status" value="1"/>
</dbReference>
<comment type="pathway">
    <text evidence="3 10">Amino-acid biosynthesis; L-leucine biosynthesis; L-leucine from 3-methyl-2-oxobutanoate: step 2/4.</text>
</comment>
<gene>
    <name evidence="10 13" type="primary">leuD</name>
    <name evidence="12" type="ORF">M2256_000117</name>
    <name evidence="13" type="ORF">OGZ50_00160</name>
</gene>
<dbReference type="NCBIfam" id="TIGR00171">
    <property type="entry name" value="leuD"/>
    <property type="match status" value="1"/>
</dbReference>
<feature type="domain" description="Aconitase A/isopropylmalate dehydratase small subunit swivel" evidence="11">
    <location>
        <begin position="1"/>
        <end position="123"/>
    </location>
</feature>
<keyword evidence="6 10" id="KW-0432">Leucine biosynthesis</keyword>
<dbReference type="Proteomes" id="UP001152598">
    <property type="component" value="Unassembled WGS sequence"/>
</dbReference>